<evidence type="ECO:0000256" key="2">
    <source>
        <dbReference type="ARBA" id="ARBA00003109"/>
    </source>
</evidence>
<dbReference type="UniPathway" id="UPA00047">
    <property type="reaction ID" value="UER00058"/>
</dbReference>
<dbReference type="GO" id="GO:0052655">
    <property type="term" value="F:L-valine-2-oxoglutarate transaminase activity"/>
    <property type="evidence" value="ECO:0007669"/>
    <property type="project" value="RHEA"/>
</dbReference>
<evidence type="ECO:0000256" key="18">
    <source>
        <dbReference type="RuleBase" id="RU004517"/>
    </source>
</evidence>
<dbReference type="PIRSF" id="PIRSF006468">
    <property type="entry name" value="BCAT1"/>
    <property type="match status" value="1"/>
</dbReference>
<dbReference type="Proteomes" id="UP000184109">
    <property type="component" value="Unassembled WGS sequence"/>
</dbReference>
<dbReference type="InterPro" id="IPR036038">
    <property type="entry name" value="Aminotransferase-like"/>
</dbReference>
<evidence type="ECO:0000256" key="15">
    <source>
        <dbReference type="PIRSR" id="PIRSR006468-1"/>
    </source>
</evidence>
<name>A0A1M5WQZ9_9FLAO</name>
<comment type="pathway">
    <text evidence="4">Amino-acid biosynthesis; L-valine biosynthesis; L-valine from pyruvate: step 4/4.</text>
</comment>
<evidence type="ECO:0000256" key="8">
    <source>
        <dbReference type="ARBA" id="ARBA00022605"/>
    </source>
</evidence>
<dbReference type="InterPro" id="IPR005786">
    <property type="entry name" value="B_amino_transII"/>
</dbReference>
<keyword evidence="20" id="KW-1185">Reference proteome</keyword>
<evidence type="ECO:0000256" key="1">
    <source>
        <dbReference type="ARBA" id="ARBA00001933"/>
    </source>
</evidence>
<evidence type="ECO:0000256" key="3">
    <source>
        <dbReference type="ARBA" id="ARBA00004824"/>
    </source>
</evidence>
<keyword evidence="8 18" id="KW-0028">Amino-acid biosynthesis</keyword>
<dbReference type="GO" id="GO:0009097">
    <property type="term" value="P:isoleucine biosynthetic process"/>
    <property type="evidence" value="ECO:0007669"/>
    <property type="project" value="UniProtKB-UniPathway"/>
</dbReference>
<comment type="pathway">
    <text evidence="5">Amino-acid biosynthesis; L-leucine biosynthesis; L-leucine from 3-methyl-2-oxobutanoate: step 4/4.</text>
</comment>
<evidence type="ECO:0000256" key="13">
    <source>
        <dbReference type="ARBA" id="ARBA00048798"/>
    </source>
</evidence>
<reference evidence="20" key="1">
    <citation type="submission" date="2016-11" db="EMBL/GenBank/DDBJ databases">
        <authorList>
            <person name="Varghese N."/>
            <person name="Submissions S."/>
        </authorList>
    </citation>
    <scope>NUCLEOTIDE SEQUENCE [LARGE SCALE GENOMIC DNA]</scope>
    <source>
        <strain evidence="20">DSM 100572</strain>
    </source>
</reference>
<sequence>MHTLQFLYLLLFSINIFFTNEIMGINNQNITIKKSTTTKINEVDFSNLSFGENFTDHMFECDYIDGKWTNAQIRPYGPISLDPSAKVFHYGQAIFEGMKAYKSVDGAVWLFRPEDNLIRLNKSAVRLAIPEFPKDLFFDGMELLLNIDKEWIQTTEGSSMYIRPFIIATEPGVSASPAKRYKFMFILSPAQSYYSGEVKVLFADKFSRSASGGVGFAKCAGNYAGQFYPTKLANEAGYQQVVWTDSSTHEKLEEAGTMNVFFRVGDTLITAPTSDRILDGITRKSVIAIAEKEGYNVEVRDISVYEIEEAAKNGTLLEMFGAGTAAVINPIVSFHFKGNDYDLPKLENSYASIIKKKITDIQTGKAEDPFGWKYAVRSI</sequence>
<keyword evidence="10 17" id="KW-0663">Pyridoxal phosphate</keyword>
<evidence type="ECO:0000256" key="9">
    <source>
        <dbReference type="ARBA" id="ARBA00022679"/>
    </source>
</evidence>
<evidence type="ECO:0000256" key="12">
    <source>
        <dbReference type="ARBA" id="ARBA00048212"/>
    </source>
</evidence>
<keyword evidence="11 18" id="KW-0100">Branched-chain amino acid biosynthesis</keyword>
<evidence type="ECO:0000256" key="17">
    <source>
        <dbReference type="RuleBase" id="RU004516"/>
    </source>
</evidence>
<dbReference type="GO" id="GO:0052654">
    <property type="term" value="F:L-leucine-2-oxoglutarate transaminase activity"/>
    <property type="evidence" value="ECO:0007669"/>
    <property type="project" value="RHEA"/>
</dbReference>
<comment type="similarity">
    <text evidence="6 16">Belongs to the class-IV pyridoxal-phosphate-dependent aminotransferase family.</text>
</comment>
<feature type="modified residue" description="N6-(pyridoxal phosphate)lysine" evidence="15">
    <location>
        <position position="218"/>
    </location>
</feature>
<dbReference type="GO" id="GO:0009098">
    <property type="term" value="P:L-leucine biosynthetic process"/>
    <property type="evidence" value="ECO:0007669"/>
    <property type="project" value="UniProtKB-UniPathway"/>
</dbReference>
<dbReference type="PROSITE" id="PS00770">
    <property type="entry name" value="AA_TRANSFER_CLASS_4"/>
    <property type="match status" value="1"/>
</dbReference>
<organism evidence="19 20">
    <name type="scientific">Wenyingzhuangia marina</name>
    <dbReference type="NCBI Taxonomy" id="1195760"/>
    <lineage>
        <taxon>Bacteria</taxon>
        <taxon>Pseudomonadati</taxon>
        <taxon>Bacteroidota</taxon>
        <taxon>Flavobacteriia</taxon>
        <taxon>Flavobacteriales</taxon>
        <taxon>Flavobacteriaceae</taxon>
        <taxon>Wenyingzhuangia</taxon>
    </lineage>
</organism>
<proteinExistence type="inferred from homology"/>
<accession>A0A1M5WQZ9</accession>
<dbReference type="EC" id="2.6.1.42" evidence="18"/>
<dbReference type="AlphaFoldDB" id="A0A1M5WQZ9"/>
<comment type="pathway">
    <text evidence="3">Amino-acid biosynthesis; L-isoleucine biosynthesis; L-isoleucine from 2-oxobutanoate: step 4/4.</text>
</comment>
<dbReference type="PANTHER" id="PTHR11825">
    <property type="entry name" value="SUBGROUP IIII AMINOTRANSFERASE"/>
    <property type="match status" value="1"/>
</dbReference>
<dbReference type="GO" id="GO:0009099">
    <property type="term" value="P:L-valine biosynthetic process"/>
    <property type="evidence" value="ECO:0007669"/>
    <property type="project" value="UniProtKB-UniPathway"/>
</dbReference>
<dbReference type="Gene3D" id="3.30.470.10">
    <property type="match status" value="1"/>
</dbReference>
<gene>
    <name evidence="19" type="ORF">SAMN05444281_2596</name>
</gene>
<evidence type="ECO:0000313" key="20">
    <source>
        <dbReference type="Proteomes" id="UP000184109"/>
    </source>
</evidence>
<comment type="cofactor">
    <cofactor evidence="1 17">
        <name>pyridoxal 5'-phosphate</name>
        <dbReference type="ChEBI" id="CHEBI:597326"/>
    </cofactor>
</comment>
<dbReference type="InterPro" id="IPR018300">
    <property type="entry name" value="Aminotrans_IV_CS"/>
</dbReference>
<evidence type="ECO:0000256" key="4">
    <source>
        <dbReference type="ARBA" id="ARBA00004931"/>
    </source>
</evidence>
<protein>
    <recommendedName>
        <fullName evidence="18">Branched-chain-amino-acid aminotransferase</fullName>
        <ecNumber evidence="18">2.6.1.42</ecNumber>
    </recommendedName>
</protein>
<dbReference type="UniPathway" id="UPA00049">
    <property type="reaction ID" value="UER00062"/>
</dbReference>
<dbReference type="Gene3D" id="3.20.10.10">
    <property type="entry name" value="D-amino Acid Aminotransferase, subunit A, domain 2"/>
    <property type="match status" value="1"/>
</dbReference>
<dbReference type="InterPro" id="IPR033939">
    <property type="entry name" value="BCAT_family"/>
</dbReference>
<dbReference type="EMBL" id="FQXQ01000006">
    <property type="protein sequence ID" value="SHH89911.1"/>
    <property type="molecule type" value="Genomic_DNA"/>
</dbReference>
<evidence type="ECO:0000256" key="7">
    <source>
        <dbReference type="ARBA" id="ARBA00022576"/>
    </source>
</evidence>
<dbReference type="SUPFAM" id="SSF56752">
    <property type="entry name" value="D-aminoacid aminotransferase-like PLP-dependent enzymes"/>
    <property type="match status" value="1"/>
</dbReference>
<evidence type="ECO:0000256" key="14">
    <source>
        <dbReference type="ARBA" id="ARBA00049229"/>
    </source>
</evidence>
<comment type="catalytic activity">
    <reaction evidence="14 18">
        <text>L-leucine + 2-oxoglutarate = 4-methyl-2-oxopentanoate + L-glutamate</text>
        <dbReference type="Rhea" id="RHEA:18321"/>
        <dbReference type="ChEBI" id="CHEBI:16810"/>
        <dbReference type="ChEBI" id="CHEBI:17865"/>
        <dbReference type="ChEBI" id="CHEBI:29985"/>
        <dbReference type="ChEBI" id="CHEBI:57427"/>
        <dbReference type="EC" id="2.6.1.42"/>
    </reaction>
</comment>
<dbReference type="InterPro" id="IPR043132">
    <property type="entry name" value="BCAT-like_C"/>
</dbReference>
<comment type="function">
    <text evidence="2">Acts on leucine, isoleucine and valine.</text>
</comment>
<dbReference type="CDD" id="cd01557">
    <property type="entry name" value="BCAT_beta_family"/>
    <property type="match status" value="1"/>
</dbReference>
<comment type="catalytic activity">
    <reaction evidence="13 18">
        <text>L-isoleucine + 2-oxoglutarate = (S)-3-methyl-2-oxopentanoate + L-glutamate</text>
        <dbReference type="Rhea" id="RHEA:24801"/>
        <dbReference type="ChEBI" id="CHEBI:16810"/>
        <dbReference type="ChEBI" id="CHEBI:29985"/>
        <dbReference type="ChEBI" id="CHEBI:35146"/>
        <dbReference type="ChEBI" id="CHEBI:58045"/>
        <dbReference type="EC" id="2.6.1.42"/>
    </reaction>
</comment>
<evidence type="ECO:0000313" key="19">
    <source>
        <dbReference type="EMBL" id="SHH89911.1"/>
    </source>
</evidence>
<keyword evidence="7 18" id="KW-0032">Aminotransferase</keyword>
<dbReference type="PANTHER" id="PTHR11825:SF44">
    <property type="entry name" value="BRANCHED-CHAIN-AMINO-ACID AMINOTRANSFERASE"/>
    <property type="match status" value="1"/>
</dbReference>
<evidence type="ECO:0000256" key="6">
    <source>
        <dbReference type="ARBA" id="ARBA00009320"/>
    </source>
</evidence>
<dbReference type="GO" id="GO:0052656">
    <property type="term" value="F:L-isoleucine-2-oxoglutarate transaminase activity"/>
    <property type="evidence" value="ECO:0007669"/>
    <property type="project" value="RHEA"/>
</dbReference>
<comment type="catalytic activity">
    <reaction evidence="12 18">
        <text>L-valine + 2-oxoglutarate = 3-methyl-2-oxobutanoate + L-glutamate</text>
        <dbReference type="Rhea" id="RHEA:24813"/>
        <dbReference type="ChEBI" id="CHEBI:11851"/>
        <dbReference type="ChEBI" id="CHEBI:16810"/>
        <dbReference type="ChEBI" id="CHEBI:29985"/>
        <dbReference type="ChEBI" id="CHEBI:57762"/>
        <dbReference type="EC" id="2.6.1.42"/>
    </reaction>
</comment>
<dbReference type="STRING" id="1195760.SAMN05444281_2596"/>
<evidence type="ECO:0000256" key="10">
    <source>
        <dbReference type="ARBA" id="ARBA00022898"/>
    </source>
</evidence>
<evidence type="ECO:0000256" key="11">
    <source>
        <dbReference type="ARBA" id="ARBA00023304"/>
    </source>
</evidence>
<dbReference type="InterPro" id="IPR043131">
    <property type="entry name" value="BCAT-like_N"/>
</dbReference>
<dbReference type="NCBIfam" id="TIGR01123">
    <property type="entry name" value="ilvE_II"/>
    <property type="match status" value="1"/>
</dbReference>
<evidence type="ECO:0000256" key="16">
    <source>
        <dbReference type="RuleBase" id="RU004106"/>
    </source>
</evidence>
<dbReference type="Pfam" id="PF01063">
    <property type="entry name" value="Aminotran_4"/>
    <property type="match status" value="1"/>
</dbReference>
<evidence type="ECO:0000256" key="5">
    <source>
        <dbReference type="ARBA" id="ARBA00005072"/>
    </source>
</evidence>
<dbReference type="UniPathway" id="UPA00048">
    <property type="reaction ID" value="UER00073"/>
</dbReference>
<dbReference type="NCBIfam" id="NF009897">
    <property type="entry name" value="PRK13357.1"/>
    <property type="match status" value="1"/>
</dbReference>
<dbReference type="InterPro" id="IPR001544">
    <property type="entry name" value="Aminotrans_IV"/>
</dbReference>
<keyword evidence="9 18" id="KW-0808">Transferase</keyword>